<name>A0AAW2UWF3_9LAMI</name>
<accession>A0AAW2UWF3</accession>
<dbReference type="Gene3D" id="3.40.50.300">
    <property type="entry name" value="P-loop containing nucleotide triphosphate hydrolases"/>
    <property type="match status" value="1"/>
</dbReference>
<reference evidence="2" key="2">
    <citation type="journal article" date="2024" name="Plant">
        <title>Genomic evolution and insights into agronomic trait innovations of Sesamum species.</title>
        <authorList>
            <person name="Miao H."/>
            <person name="Wang L."/>
            <person name="Qu L."/>
            <person name="Liu H."/>
            <person name="Sun Y."/>
            <person name="Le M."/>
            <person name="Wang Q."/>
            <person name="Wei S."/>
            <person name="Zheng Y."/>
            <person name="Lin W."/>
            <person name="Duan Y."/>
            <person name="Cao H."/>
            <person name="Xiong S."/>
            <person name="Wang X."/>
            <person name="Wei L."/>
            <person name="Li C."/>
            <person name="Ma Q."/>
            <person name="Ju M."/>
            <person name="Zhao R."/>
            <person name="Li G."/>
            <person name="Mu C."/>
            <person name="Tian Q."/>
            <person name="Mei H."/>
            <person name="Zhang T."/>
            <person name="Gao T."/>
            <person name="Zhang H."/>
        </authorList>
    </citation>
    <scope>NUCLEOTIDE SEQUENCE</scope>
    <source>
        <strain evidence="2">KEN1</strain>
    </source>
</reference>
<dbReference type="EMBL" id="JACGWN010000011">
    <property type="protein sequence ID" value="KAL0421476.1"/>
    <property type="molecule type" value="Genomic_DNA"/>
</dbReference>
<protein>
    <submittedName>
        <fullName evidence="2">Uncharacterized protein</fullName>
    </submittedName>
</protein>
<feature type="compositionally biased region" description="Basic and acidic residues" evidence="1">
    <location>
        <begin position="39"/>
        <end position="55"/>
    </location>
</feature>
<gene>
    <name evidence="2" type="ORF">Slati_3170500</name>
</gene>
<sequence length="85" mass="9260">MIVVLDSGRVVESGSHDRLMQKGEGGVYSKMVKLQQSARESEPSSRPDHSMEGSSRRNIPGSTPRSSYSVRASWQNSPSSPLAQL</sequence>
<feature type="compositionally biased region" description="Polar residues" evidence="1">
    <location>
        <begin position="56"/>
        <end position="85"/>
    </location>
</feature>
<comment type="caution">
    <text evidence="2">The sequence shown here is derived from an EMBL/GenBank/DDBJ whole genome shotgun (WGS) entry which is preliminary data.</text>
</comment>
<dbReference type="InterPro" id="IPR027417">
    <property type="entry name" value="P-loop_NTPase"/>
</dbReference>
<reference evidence="2" key="1">
    <citation type="submission" date="2020-06" db="EMBL/GenBank/DDBJ databases">
        <authorList>
            <person name="Li T."/>
            <person name="Hu X."/>
            <person name="Zhang T."/>
            <person name="Song X."/>
            <person name="Zhang H."/>
            <person name="Dai N."/>
            <person name="Sheng W."/>
            <person name="Hou X."/>
            <person name="Wei L."/>
        </authorList>
    </citation>
    <scope>NUCLEOTIDE SEQUENCE</scope>
    <source>
        <strain evidence="2">KEN1</strain>
        <tissue evidence="2">Leaf</tissue>
    </source>
</reference>
<dbReference type="AlphaFoldDB" id="A0AAW2UWF3"/>
<feature type="region of interest" description="Disordered" evidence="1">
    <location>
        <begin position="1"/>
        <end position="85"/>
    </location>
</feature>
<organism evidence="2">
    <name type="scientific">Sesamum latifolium</name>
    <dbReference type="NCBI Taxonomy" id="2727402"/>
    <lineage>
        <taxon>Eukaryota</taxon>
        <taxon>Viridiplantae</taxon>
        <taxon>Streptophyta</taxon>
        <taxon>Embryophyta</taxon>
        <taxon>Tracheophyta</taxon>
        <taxon>Spermatophyta</taxon>
        <taxon>Magnoliopsida</taxon>
        <taxon>eudicotyledons</taxon>
        <taxon>Gunneridae</taxon>
        <taxon>Pentapetalae</taxon>
        <taxon>asterids</taxon>
        <taxon>lamiids</taxon>
        <taxon>Lamiales</taxon>
        <taxon>Pedaliaceae</taxon>
        <taxon>Sesamum</taxon>
    </lineage>
</organism>
<evidence type="ECO:0000313" key="2">
    <source>
        <dbReference type="EMBL" id="KAL0421476.1"/>
    </source>
</evidence>
<proteinExistence type="predicted"/>
<evidence type="ECO:0000256" key="1">
    <source>
        <dbReference type="SAM" id="MobiDB-lite"/>
    </source>
</evidence>